<name>A0A0M0JDS3_9EUKA</name>
<feature type="region of interest" description="Disordered" evidence="2">
    <location>
        <begin position="284"/>
        <end position="303"/>
    </location>
</feature>
<evidence type="ECO:0000313" key="3">
    <source>
        <dbReference type="EMBL" id="KOO24726.1"/>
    </source>
</evidence>
<comment type="caution">
    <text evidence="3">The sequence shown here is derived from an EMBL/GenBank/DDBJ whole genome shotgun (WGS) entry which is preliminary data.</text>
</comment>
<organism evidence="3 4">
    <name type="scientific">Chrysochromulina tobinii</name>
    <dbReference type="NCBI Taxonomy" id="1460289"/>
    <lineage>
        <taxon>Eukaryota</taxon>
        <taxon>Haptista</taxon>
        <taxon>Haptophyta</taxon>
        <taxon>Prymnesiophyceae</taxon>
        <taxon>Prymnesiales</taxon>
        <taxon>Chrysochromulinaceae</taxon>
        <taxon>Chrysochromulina</taxon>
    </lineage>
</organism>
<sequence length="303" mass="32811">MTNSQQGRVARELNESRHQLNESQSLLRECLDELARREAAKQQEAEVMAAKKQEAEVMAAVAAQNASAAQAALEAVREQLNTTSVQSAARLEATQAELASLRAQLESSRAQAAEERVALQAEVAATQTQAAELMEQRMAAAAAQAAAQAAALLEKELEKEKERAQAEAVAARLALSAMEATLSQTQEEMAKVLEMARAQEMAVATRLNMPWRVKQLSTEAAGAERRSIIIAAAPTAGHKAEALAFYSNRQWRQQPSPERAEKEEPRVNSIGKVVRRQRESFLPRTRVVANASDGDADGTSVSA</sequence>
<dbReference type="Proteomes" id="UP000037460">
    <property type="component" value="Unassembled WGS sequence"/>
</dbReference>
<keyword evidence="1" id="KW-0175">Coiled coil</keyword>
<feature type="region of interest" description="Disordered" evidence="2">
    <location>
        <begin position="249"/>
        <end position="272"/>
    </location>
</feature>
<keyword evidence="4" id="KW-1185">Reference proteome</keyword>
<reference evidence="4" key="1">
    <citation type="journal article" date="2015" name="PLoS Genet.">
        <title>Genome Sequence and Transcriptome Analyses of Chrysochromulina tobin: Metabolic Tools for Enhanced Algal Fitness in the Prominent Order Prymnesiales (Haptophyceae).</title>
        <authorList>
            <person name="Hovde B.T."/>
            <person name="Deodato C.R."/>
            <person name="Hunsperger H.M."/>
            <person name="Ryken S.A."/>
            <person name="Yost W."/>
            <person name="Jha R.K."/>
            <person name="Patterson J."/>
            <person name="Monnat R.J. Jr."/>
            <person name="Barlow S.B."/>
            <person name="Starkenburg S.R."/>
            <person name="Cattolico R.A."/>
        </authorList>
    </citation>
    <scope>NUCLEOTIDE SEQUENCE</scope>
    <source>
        <strain evidence="4">CCMP291</strain>
    </source>
</reference>
<protein>
    <submittedName>
        <fullName evidence="3">Uncharacterized protein</fullName>
    </submittedName>
</protein>
<accession>A0A0M0JDS3</accession>
<dbReference type="AlphaFoldDB" id="A0A0M0JDS3"/>
<feature type="region of interest" description="Disordered" evidence="2">
    <location>
        <begin position="1"/>
        <end position="22"/>
    </location>
</feature>
<gene>
    <name evidence="3" type="ORF">Ctob_002965</name>
</gene>
<feature type="coiled-coil region" evidence="1">
    <location>
        <begin position="91"/>
        <end position="195"/>
    </location>
</feature>
<evidence type="ECO:0000256" key="2">
    <source>
        <dbReference type="SAM" id="MobiDB-lite"/>
    </source>
</evidence>
<feature type="compositionally biased region" description="Basic and acidic residues" evidence="2">
    <location>
        <begin position="9"/>
        <end position="20"/>
    </location>
</feature>
<dbReference type="EMBL" id="JWZX01003061">
    <property type="protein sequence ID" value="KOO24726.1"/>
    <property type="molecule type" value="Genomic_DNA"/>
</dbReference>
<proteinExistence type="predicted"/>
<evidence type="ECO:0000256" key="1">
    <source>
        <dbReference type="SAM" id="Coils"/>
    </source>
</evidence>
<evidence type="ECO:0000313" key="4">
    <source>
        <dbReference type="Proteomes" id="UP000037460"/>
    </source>
</evidence>